<feature type="chain" id="PRO_5002635965" evidence="1">
    <location>
        <begin position="25"/>
        <end position="294"/>
    </location>
</feature>
<gene>
    <name evidence="3" type="ordered locus">azo0435</name>
</gene>
<dbReference type="NCBIfam" id="TIGR02595">
    <property type="entry name" value="PEP_CTERM"/>
    <property type="match status" value="1"/>
</dbReference>
<keyword evidence="4" id="KW-1185">Reference proteome</keyword>
<dbReference type="eggNOG" id="ENOG50337ZZ">
    <property type="taxonomic scope" value="Bacteria"/>
</dbReference>
<protein>
    <submittedName>
        <fullName evidence="3">Hypothetical secreted protein</fullName>
    </submittedName>
</protein>
<feature type="domain" description="Ice-binding protein C-terminal" evidence="2">
    <location>
        <begin position="269"/>
        <end position="291"/>
    </location>
</feature>
<dbReference type="EMBL" id="AM406670">
    <property type="protein sequence ID" value="CAL93052.1"/>
    <property type="molecule type" value="Genomic_DNA"/>
</dbReference>
<dbReference type="HOGENOM" id="CLU_945426_0_0_4"/>
<dbReference type="KEGG" id="azo:azo0435"/>
<feature type="signal peptide" evidence="1">
    <location>
        <begin position="1"/>
        <end position="24"/>
    </location>
</feature>
<dbReference type="KEGG" id="aoa:dqs_0446"/>
<accession>A1K2J7</accession>
<proteinExistence type="predicted"/>
<dbReference type="RefSeq" id="WP_011764170.1">
    <property type="nucleotide sequence ID" value="NC_008702.1"/>
</dbReference>
<name>A1K2J7_AZOSB</name>
<evidence type="ECO:0000256" key="1">
    <source>
        <dbReference type="SAM" id="SignalP"/>
    </source>
</evidence>
<dbReference type="AlphaFoldDB" id="A1K2J7"/>
<dbReference type="Proteomes" id="UP000002588">
    <property type="component" value="Chromosome"/>
</dbReference>
<dbReference type="Pfam" id="PF07589">
    <property type="entry name" value="PEP-CTERM"/>
    <property type="match status" value="1"/>
</dbReference>
<evidence type="ECO:0000259" key="2">
    <source>
        <dbReference type="Pfam" id="PF07589"/>
    </source>
</evidence>
<evidence type="ECO:0000313" key="4">
    <source>
        <dbReference type="Proteomes" id="UP000002588"/>
    </source>
</evidence>
<keyword evidence="1" id="KW-0732">Signal</keyword>
<organism evidence="3 4">
    <name type="scientific">Azoarcus sp. (strain BH72)</name>
    <dbReference type="NCBI Taxonomy" id="418699"/>
    <lineage>
        <taxon>Bacteria</taxon>
        <taxon>Pseudomonadati</taxon>
        <taxon>Pseudomonadota</taxon>
        <taxon>Betaproteobacteria</taxon>
        <taxon>Rhodocyclales</taxon>
        <taxon>Zoogloeaceae</taxon>
        <taxon>Azoarcus</taxon>
    </lineage>
</organism>
<sequence length="294" mass="31055">MEIRKVVLGCATACCAIASPSVSAALLPLPDTVIDGVVVSIQYGDFYSYSTRVLDYLQPDAGWDKSAGTGTLDVIITTRSAGQSNSNGGLAPYNIPDPITNVNENPTSGSWGMGGTSATTMLVSDLYRYLQDTFDATIPVFTFDQNETGGNPSLFAMAKVEIFDKDGNLLEDWILGDGVNPVEAPGTVCVDPDSLPLKCFSNNVGSGAFDYILFAPTMDLTNYNAEGNIFKVSWTFSSVDDGGEEATLTGRFTGSICVENPSAPQCQVIPEPGALALIGGGLLALFALRRRWGA</sequence>
<reference evidence="3 4" key="1">
    <citation type="journal article" date="2006" name="Nat. Biotechnol.">
        <title>Complete genome of the mutualistic, N2-fixing grass endophyte Azoarcus sp. strain BH72.</title>
        <authorList>
            <person name="Krause A."/>
            <person name="Ramakumar A."/>
            <person name="Bartels D."/>
            <person name="Battistoni F."/>
            <person name="Bekel T."/>
            <person name="Boch J."/>
            <person name="Boehm M."/>
            <person name="Friedrich F."/>
            <person name="Hurek T."/>
            <person name="Krause L."/>
            <person name="Linke B."/>
            <person name="McHardy A.C."/>
            <person name="Sarkar A."/>
            <person name="Schneiker S."/>
            <person name="Syed A.A."/>
            <person name="Thauer R."/>
            <person name="Vorhoelter F.-J."/>
            <person name="Weidner S."/>
            <person name="Puehler A."/>
            <person name="Reinhold-Hurek B."/>
            <person name="Kaiser O."/>
            <person name="Goesmann A."/>
        </authorList>
    </citation>
    <scope>NUCLEOTIDE SEQUENCE [LARGE SCALE GENOMIC DNA]</scope>
    <source>
        <strain evidence="3 4">BH72</strain>
    </source>
</reference>
<dbReference type="InterPro" id="IPR013424">
    <property type="entry name" value="Ice-binding_C"/>
</dbReference>
<evidence type="ECO:0000313" key="3">
    <source>
        <dbReference type="EMBL" id="CAL93052.1"/>
    </source>
</evidence>